<dbReference type="InterPro" id="IPR002516">
    <property type="entry name" value="Glyco_trans_11"/>
</dbReference>
<dbReference type="AlphaFoldDB" id="A0A6A5H1V8"/>
<dbReference type="GO" id="GO:0008107">
    <property type="term" value="F:galactoside 2-alpha-L-fucosyltransferase activity"/>
    <property type="evidence" value="ECO:0007669"/>
    <property type="project" value="InterPro"/>
</dbReference>
<keyword evidence="1" id="KW-0328">Glycosyltransferase</keyword>
<dbReference type="PANTHER" id="PTHR22898">
    <property type="entry name" value="UNCHARACTERIZED GLYCOSOL TRANSFERASE-RELATED"/>
    <property type="match status" value="1"/>
</dbReference>
<comment type="caution">
    <text evidence="3">The sequence shown here is derived from an EMBL/GenBank/DDBJ whole genome shotgun (WGS) entry which is preliminary data.</text>
</comment>
<dbReference type="GeneID" id="9806452"/>
<proteinExistence type="predicted"/>
<dbReference type="KEGG" id="crq:GCK72_009914"/>
<evidence type="ECO:0008006" key="5">
    <source>
        <dbReference type="Google" id="ProtNLM"/>
    </source>
</evidence>
<reference evidence="3 4" key="1">
    <citation type="submission" date="2019-12" db="EMBL/GenBank/DDBJ databases">
        <title>Chromosome-level assembly of the Caenorhabditis remanei genome.</title>
        <authorList>
            <person name="Teterina A.A."/>
            <person name="Willis J.H."/>
            <person name="Phillips P.C."/>
        </authorList>
    </citation>
    <scope>NUCLEOTIDE SEQUENCE [LARGE SCALE GENOMIC DNA]</scope>
    <source>
        <strain evidence="3 4">PX506</strain>
        <tissue evidence="3">Whole organism</tissue>
    </source>
</reference>
<dbReference type="EMBL" id="WUAV01000003">
    <property type="protein sequence ID" value="KAF1761658.1"/>
    <property type="molecule type" value="Genomic_DNA"/>
</dbReference>
<evidence type="ECO:0000256" key="1">
    <source>
        <dbReference type="ARBA" id="ARBA00022676"/>
    </source>
</evidence>
<sequence>MFELASLLGMARTLNRTPLFFIEDESYAKMLAEMRIVIPGLVKQYHIVNGSVPPPTKTTFFTDRCCVYVNPKILLNNDDLYLHLSGSFYQSWKYFPEMRGELLGYVKKSNKTSGLLPKSDIKTFVTCVHVRRGDFLLVGFAASDARFIKSALKFIEEKEDPKKQNKVIVFFGDSIKFMKELSNDLLLVNGKQKKISHYISTNSPTDDLIYAKENCDAVLISAPHSTFGWWIGYFSKYNKVYFMDIRATNDHVYAREKANFIHMIIICHIGNR</sequence>
<dbReference type="CTD" id="9806452"/>
<gene>
    <name evidence="3" type="ORF">GCK72_009914</name>
</gene>
<dbReference type="InterPro" id="IPR052501">
    <property type="entry name" value="Alpha-1-2_FucT"/>
</dbReference>
<dbReference type="CDD" id="cd11301">
    <property type="entry name" value="Fut1_Fut2_like"/>
    <property type="match status" value="1"/>
</dbReference>
<dbReference type="GO" id="GO:0016020">
    <property type="term" value="C:membrane"/>
    <property type="evidence" value="ECO:0007669"/>
    <property type="project" value="InterPro"/>
</dbReference>
<protein>
    <recommendedName>
        <fullName evidence="5">L-Fucosyltransferase</fullName>
    </recommendedName>
</protein>
<name>A0A6A5H1V8_CAERE</name>
<dbReference type="Pfam" id="PF01531">
    <property type="entry name" value="Glyco_transf_11"/>
    <property type="match status" value="1"/>
</dbReference>
<evidence type="ECO:0000256" key="2">
    <source>
        <dbReference type="ARBA" id="ARBA00022679"/>
    </source>
</evidence>
<dbReference type="PANTHER" id="PTHR22898:SF3">
    <property type="entry name" value="ALPHA-1,2-FUCOSYLTRANSFERASE-RELATED"/>
    <property type="match status" value="1"/>
</dbReference>
<evidence type="ECO:0000313" key="3">
    <source>
        <dbReference type="EMBL" id="KAF1761658.1"/>
    </source>
</evidence>
<keyword evidence="2" id="KW-0808">Transferase</keyword>
<evidence type="ECO:0000313" key="4">
    <source>
        <dbReference type="Proteomes" id="UP000483820"/>
    </source>
</evidence>
<dbReference type="Proteomes" id="UP000483820">
    <property type="component" value="Chromosome III"/>
</dbReference>
<dbReference type="GO" id="GO:0005975">
    <property type="term" value="P:carbohydrate metabolic process"/>
    <property type="evidence" value="ECO:0007669"/>
    <property type="project" value="InterPro"/>
</dbReference>
<accession>A0A6A5H1V8</accession>
<organism evidence="3 4">
    <name type="scientific">Caenorhabditis remanei</name>
    <name type="common">Caenorhabditis vulgaris</name>
    <dbReference type="NCBI Taxonomy" id="31234"/>
    <lineage>
        <taxon>Eukaryota</taxon>
        <taxon>Metazoa</taxon>
        <taxon>Ecdysozoa</taxon>
        <taxon>Nematoda</taxon>
        <taxon>Chromadorea</taxon>
        <taxon>Rhabditida</taxon>
        <taxon>Rhabditina</taxon>
        <taxon>Rhabditomorpha</taxon>
        <taxon>Rhabditoidea</taxon>
        <taxon>Rhabditidae</taxon>
        <taxon>Peloderinae</taxon>
        <taxon>Caenorhabditis</taxon>
    </lineage>
</organism>
<dbReference type="RefSeq" id="XP_053587173.1">
    <property type="nucleotide sequence ID" value="XM_053727596.1"/>
</dbReference>